<dbReference type="NCBIfam" id="TIGR03682">
    <property type="entry name" value="arCOG04112"/>
    <property type="match status" value="1"/>
</dbReference>
<proteinExistence type="inferred from homology"/>
<evidence type="ECO:0000313" key="13">
    <source>
        <dbReference type="Proteomes" id="UP001642483"/>
    </source>
</evidence>
<dbReference type="Gene3D" id="3.40.50.11860">
    <property type="entry name" value="Diphthamide synthesis DPH1/DPH2 domain 3"/>
    <property type="match status" value="1"/>
</dbReference>
<evidence type="ECO:0000256" key="8">
    <source>
        <dbReference type="ARBA" id="ARBA00023004"/>
    </source>
</evidence>
<dbReference type="SFLD" id="SFLDG01121">
    <property type="entry name" value="Diphthamide_biosynthesis"/>
    <property type="match status" value="1"/>
</dbReference>
<keyword evidence="5 11" id="KW-0808">Transferase</keyword>
<evidence type="ECO:0000256" key="9">
    <source>
        <dbReference type="ARBA" id="ARBA00023014"/>
    </source>
</evidence>
<evidence type="ECO:0000256" key="6">
    <source>
        <dbReference type="ARBA" id="ARBA00022691"/>
    </source>
</evidence>
<evidence type="ECO:0000256" key="3">
    <source>
        <dbReference type="ARBA" id="ARBA00012221"/>
    </source>
</evidence>
<keyword evidence="9" id="KW-0411">Iron-sulfur</keyword>
<dbReference type="InterPro" id="IPR042264">
    <property type="entry name" value="DPH1/DPH2_2"/>
</dbReference>
<dbReference type="Gene3D" id="3.40.50.11850">
    <property type="entry name" value="Diphthamide synthesis DPH1/DPH2 domain 2"/>
    <property type="match status" value="1"/>
</dbReference>
<dbReference type="PIRSF" id="PIRSF004967">
    <property type="entry name" value="DPH1"/>
    <property type="match status" value="1"/>
</dbReference>
<evidence type="ECO:0000256" key="2">
    <source>
        <dbReference type="ARBA" id="ARBA00010173"/>
    </source>
</evidence>
<dbReference type="Gene3D" id="3.40.50.11840">
    <property type="entry name" value="Diphthamide synthesis DPH1/DPH2 domain 1"/>
    <property type="match status" value="1"/>
</dbReference>
<dbReference type="NCBIfam" id="TIGR00322">
    <property type="entry name" value="diphth2_R"/>
    <property type="match status" value="1"/>
</dbReference>
<evidence type="ECO:0000256" key="4">
    <source>
        <dbReference type="ARBA" id="ARBA00021915"/>
    </source>
</evidence>
<comment type="similarity">
    <text evidence="2 11">Belongs to the DPH1/DPH2 family. DPH1 subfamily.</text>
</comment>
<comment type="function">
    <text evidence="11">Catalyzes the first step of diphthamide biosynthesis, a post-translational modification of histidine which occurs in elongation factor 2.</text>
</comment>
<comment type="caution">
    <text evidence="12">The sequence shown here is derived from an EMBL/GenBank/DDBJ whole genome shotgun (WGS) entry which is preliminary data.</text>
</comment>
<dbReference type="InterPro" id="IPR016435">
    <property type="entry name" value="DPH1/DPH2"/>
</dbReference>
<dbReference type="InterPro" id="IPR022428">
    <property type="entry name" value="Dph2_arc"/>
</dbReference>
<evidence type="ECO:0000256" key="7">
    <source>
        <dbReference type="ARBA" id="ARBA00022723"/>
    </source>
</evidence>
<keyword evidence="7" id="KW-0479">Metal-binding</keyword>
<comment type="pathway">
    <text evidence="1 11">Protein modification; peptidyl-diphthamide biosynthesis.</text>
</comment>
<evidence type="ECO:0000256" key="11">
    <source>
        <dbReference type="PIRNR" id="PIRNR004967"/>
    </source>
</evidence>
<dbReference type="PANTHER" id="PTHR10762">
    <property type="entry name" value="DIPHTHAMIDE BIOSYNTHESIS PROTEIN"/>
    <property type="match status" value="1"/>
</dbReference>
<reference evidence="12 13" key="1">
    <citation type="submission" date="2024-02" db="EMBL/GenBank/DDBJ databases">
        <authorList>
            <person name="Daric V."/>
            <person name="Darras S."/>
        </authorList>
    </citation>
    <scope>NUCLEOTIDE SEQUENCE [LARGE SCALE GENOMIC DNA]</scope>
</reference>
<keyword evidence="8" id="KW-0408">Iron</keyword>
<evidence type="ECO:0000256" key="10">
    <source>
        <dbReference type="ARBA" id="ARBA00048403"/>
    </source>
</evidence>
<keyword evidence="6 11" id="KW-0949">S-adenosyl-L-methionine</keyword>
<dbReference type="Proteomes" id="UP001642483">
    <property type="component" value="Unassembled WGS sequence"/>
</dbReference>
<evidence type="ECO:0000313" key="12">
    <source>
        <dbReference type="EMBL" id="CAK8688057.1"/>
    </source>
</evidence>
<dbReference type="InterPro" id="IPR042263">
    <property type="entry name" value="DPH1/DPH2_1"/>
</dbReference>
<evidence type="ECO:0000256" key="5">
    <source>
        <dbReference type="ARBA" id="ARBA00022679"/>
    </source>
</evidence>
<protein>
    <recommendedName>
        <fullName evidence="4 11">2-(3-amino-3-carboxypropyl)histidine synthase subunit 1</fullName>
        <ecNumber evidence="3 11">2.5.1.108</ecNumber>
    </recommendedName>
</protein>
<organism evidence="12 13">
    <name type="scientific">Clavelina lepadiformis</name>
    <name type="common">Light-bulb sea squirt</name>
    <name type="synonym">Ascidia lepadiformis</name>
    <dbReference type="NCBI Taxonomy" id="159417"/>
    <lineage>
        <taxon>Eukaryota</taxon>
        <taxon>Metazoa</taxon>
        <taxon>Chordata</taxon>
        <taxon>Tunicata</taxon>
        <taxon>Ascidiacea</taxon>
        <taxon>Aplousobranchia</taxon>
        <taxon>Clavelinidae</taxon>
        <taxon>Clavelina</taxon>
    </lineage>
</organism>
<sequence>MSDGVTALVKANPVRKRFGPKVSKANKVPDEILNNLELQQAVKLLPDNYEFEIYKTVWRIKQSKAKRVALQFPEGLLIFSCVISDIIETFTGAETVIMGDVTYGACCVDDYSARALGCDFMVHYGHSCLVPISNMPDIKMLYIFVHIQIDVSHFIDTLKLNFNRGAKLVLVSTVQFITSLHTTKSELAACGIEVIIPQCKPLSPGEVLGCTSSRLSKLDADAVIYLGDGRFHLESIMISNPTLPAYAYDPYSKELTKEGYDHKVMLNTRKSAIDAAAKCKKWGLIMGTLGRQGSSKVLAFLEESIKRAGKEVVTILLSEIYPNKLKMFSDVDVWVQTSCPRLSIDWGTAFDKPLLNPYEASVALQKIGYKDVYPMDFYANESSGAWTPNNVANRPALRQRKAKTASNNAPTF</sequence>
<dbReference type="Pfam" id="PF01866">
    <property type="entry name" value="Diphthamide_syn"/>
    <property type="match status" value="1"/>
</dbReference>
<dbReference type="EC" id="2.5.1.108" evidence="3 11"/>
<dbReference type="InterPro" id="IPR035435">
    <property type="entry name" value="DPH1/DPH2_euk_archaea"/>
</dbReference>
<keyword evidence="11" id="KW-0004">4Fe-4S</keyword>
<dbReference type="EMBL" id="CAWYQH010000108">
    <property type="protein sequence ID" value="CAK8688057.1"/>
    <property type="molecule type" value="Genomic_DNA"/>
</dbReference>
<dbReference type="SFLD" id="SFLDS00032">
    <property type="entry name" value="Radical_SAM_3-amino-3-carboxyp"/>
    <property type="match status" value="1"/>
</dbReference>
<accession>A0ABP0G8B6</accession>
<gene>
    <name evidence="12" type="ORF">CVLEPA_LOCUS20095</name>
</gene>
<comment type="catalytic activity">
    <reaction evidence="10 11">
        <text>L-histidyl-[translation elongation factor 2] + S-adenosyl-L-methionine = 2-[(3S)-amino-3-carboxypropyl]-L-histidyl-[translation elongation factor 2] + S-methyl-5'-thioadenosine + H(+)</text>
        <dbReference type="Rhea" id="RHEA:36783"/>
        <dbReference type="Rhea" id="RHEA-COMP:9748"/>
        <dbReference type="Rhea" id="RHEA-COMP:9749"/>
        <dbReference type="ChEBI" id="CHEBI:15378"/>
        <dbReference type="ChEBI" id="CHEBI:17509"/>
        <dbReference type="ChEBI" id="CHEBI:29979"/>
        <dbReference type="ChEBI" id="CHEBI:59789"/>
        <dbReference type="ChEBI" id="CHEBI:73995"/>
        <dbReference type="EC" id="2.5.1.108"/>
    </reaction>
</comment>
<comment type="cofactor">
    <cofactor evidence="11">
        <name>[4Fe-4S] cluster</name>
        <dbReference type="ChEBI" id="CHEBI:49883"/>
    </cofactor>
    <text evidence="11">Binds 1 [4Fe-4S] cluster per subunit. The cluster is coordinated with 3 cysteines and an exchangeable S-adenosyl-L-methionine.</text>
</comment>
<dbReference type="InterPro" id="IPR042265">
    <property type="entry name" value="DPH1/DPH2_3"/>
</dbReference>
<keyword evidence="13" id="KW-1185">Reference proteome</keyword>
<dbReference type="PANTHER" id="PTHR10762:SF1">
    <property type="entry name" value="2-(3-AMINO-3-CARBOXYPROPYL)HISTIDINE SYNTHASE SUBUNIT 1"/>
    <property type="match status" value="1"/>
</dbReference>
<name>A0ABP0G8B6_CLALP</name>
<evidence type="ECO:0000256" key="1">
    <source>
        <dbReference type="ARBA" id="ARBA00005156"/>
    </source>
</evidence>